<dbReference type="EMBL" id="JBHUPA010000036">
    <property type="protein sequence ID" value="MFD2965417.1"/>
    <property type="molecule type" value="Genomic_DNA"/>
</dbReference>
<evidence type="ECO:0000313" key="2">
    <source>
        <dbReference type="EMBL" id="MFD2965417.1"/>
    </source>
</evidence>
<sequence length="151" mass="17281">NIWGNGGNSYLCHPVRKAGAPQTKGCGCFLKYGGERRGRKKYFKKIFWRKEKSCYLCTPNRERGDDGTGAMPGKVKGKTGSTGGETRWIRRRPKRERRRLKFFKKSDSCSVTGGLFFGESQKDRPERSVGRKIQKDRKAALKEVRMPRSET</sequence>
<feature type="region of interest" description="Disordered" evidence="1">
    <location>
        <begin position="65"/>
        <end position="94"/>
    </location>
</feature>
<feature type="region of interest" description="Disordered" evidence="1">
    <location>
        <begin position="118"/>
        <end position="151"/>
    </location>
</feature>
<comment type="caution">
    <text evidence="2">The sequence shown here is derived from an EMBL/GenBank/DDBJ whole genome shotgun (WGS) entry which is preliminary data.</text>
</comment>
<organism evidence="2 3">
    <name type="scientific">Olivibacter jilunii</name>
    <dbReference type="NCBI Taxonomy" id="985016"/>
    <lineage>
        <taxon>Bacteria</taxon>
        <taxon>Pseudomonadati</taxon>
        <taxon>Bacteroidota</taxon>
        <taxon>Sphingobacteriia</taxon>
        <taxon>Sphingobacteriales</taxon>
        <taxon>Sphingobacteriaceae</taxon>
        <taxon>Olivibacter</taxon>
    </lineage>
</organism>
<proteinExistence type="predicted"/>
<feature type="non-terminal residue" evidence="2">
    <location>
        <position position="1"/>
    </location>
</feature>
<feature type="compositionally biased region" description="Basic and acidic residues" evidence="1">
    <location>
        <begin position="120"/>
        <end position="129"/>
    </location>
</feature>
<reference evidence="3" key="1">
    <citation type="journal article" date="2019" name="Int. J. Syst. Evol. Microbiol.">
        <title>The Global Catalogue of Microorganisms (GCM) 10K type strain sequencing project: providing services to taxonomists for standard genome sequencing and annotation.</title>
        <authorList>
            <consortium name="The Broad Institute Genomics Platform"/>
            <consortium name="The Broad Institute Genome Sequencing Center for Infectious Disease"/>
            <person name="Wu L."/>
            <person name="Ma J."/>
        </authorList>
    </citation>
    <scope>NUCLEOTIDE SEQUENCE [LARGE SCALE GENOMIC DNA]</scope>
    <source>
        <strain evidence="3">KCTC 23098</strain>
    </source>
</reference>
<evidence type="ECO:0000256" key="1">
    <source>
        <dbReference type="SAM" id="MobiDB-lite"/>
    </source>
</evidence>
<protein>
    <submittedName>
        <fullName evidence="2">Uncharacterized protein</fullName>
    </submittedName>
</protein>
<gene>
    <name evidence="2" type="ORF">ACFS6J_26690</name>
</gene>
<evidence type="ECO:0000313" key="3">
    <source>
        <dbReference type="Proteomes" id="UP001597560"/>
    </source>
</evidence>
<feature type="compositionally biased region" description="Basic and acidic residues" evidence="1">
    <location>
        <begin position="136"/>
        <end position="151"/>
    </location>
</feature>
<keyword evidence="3" id="KW-1185">Reference proteome</keyword>
<accession>A0ABW6B8Z7</accession>
<dbReference type="Proteomes" id="UP001597560">
    <property type="component" value="Unassembled WGS sequence"/>
</dbReference>
<name>A0ABW6B8Z7_9SPHI</name>
<dbReference type="RefSeq" id="WP_377613386.1">
    <property type="nucleotide sequence ID" value="NZ_JBHUPA010000036.1"/>
</dbReference>